<keyword evidence="2" id="KW-0762">Sugar transport</keyword>
<dbReference type="EMBL" id="AZEC01000012">
    <property type="protein sequence ID" value="KRL11355.1"/>
    <property type="molecule type" value="Genomic_DNA"/>
</dbReference>
<keyword evidence="6" id="KW-0460">Magnesium</keyword>
<evidence type="ECO:0000313" key="8">
    <source>
        <dbReference type="EMBL" id="KRL11355.1"/>
    </source>
</evidence>
<dbReference type="InterPro" id="IPR036542">
    <property type="entry name" value="PTS_IIA_lac/cel_sf"/>
</dbReference>
<dbReference type="Gene3D" id="1.20.58.80">
    <property type="entry name" value="Phosphotransferase system, lactose/cellobiose-type IIA subunit"/>
    <property type="match status" value="1"/>
</dbReference>
<evidence type="ECO:0000256" key="7">
    <source>
        <dbReference type="PROSITE-ProRule" id="PRU00418"/>
    </source>
</evidence>
<protein>
    <recommendedName>
        <fullName evidence="10">PTS system, cellobiose-specific IIA component</fullName>
    </recommendedName>
</protein>
<dbReference type="PANTHER" id="PTHR34382:SF7">
    <property type="entry name" value="PTS SYSTEM N,N'-DIACETYLCHITOBIOSE-SPECIFIC EIIA COMPONENT"/>
    <property type="match status" value="1"/>
</dbReference>
<dbReference type="STRING" id="1423792.FD09_GL000724"/>
<dbReference type="Proteomes" id="UP000051330">
    <property type="component" value="Unassembled WGS sequence"/>
</dbReference>
<dbReference type="Pfam" id="PF02255">
    <property type="entry name" value="PTS_IIA"/>
    <property type="match status" value="1"/>
</dbReference>
<evidence type="ECO:0000256" key="4">
    <source>
        <dbReference type="ARBA" id="ARBA00022683"/>
    </source>
</evidence>
<dbReference type="PIRSF" id="PIRSF000699">
    <property type="entry name" value="PTS_IILac_III"/>
    <property type="match status" value="1"/>
</dbReference>
<dbReference type="PANTHER" id="PTHR34382">
    <property type="entry name" value="PTS SYSTEM N,N'-DIACETYLCHITOBIOSE-SPECIFIC EIIA COMPONENT"/>
    <property type="match status" value="1"/>
</dbReference>
<comment type="cofactor">
    <cofactor evidence="6">
        <name>Mg(2+)</name>
        <dbReference type="ChEBI" id="CHEBI:18420"/>
    </cofactor>
    <text evidence="6">Binds 1 Mg(2+) ion per trimer.</text>
</comment>
<dbReference type="AlphaFoldDB" id="A0A0R1N3S5"/>
<comment type="caution">
    <text evidence="8">The sequence shown here is derived from an EMBL/GenBank/DDBJ whole genome shotgun (WGS) entry which is preliminary data.</text>
</comment>
<evidence type="ECO:0000256" key="3">
    <source>
        <dbReference type="ARBA" id="ARBA00022679"/>
    </source>
</evidence>
<feature type="active site" description="Tele-phosphohistidine intermediate" evidence="5">
    <location>
        <position position="76"/>
    </location>
</feature>
<evidence type="ECO:0000256" key="1">
    <source>
        <dbReference type="ARBA" id="ARBA00022448"/>
    </source>
</evidence>
<evidence type="ECO:0000313" key="9">
    <source>
        <dbReference type="Proteomes" id="UP000051330"/>
    </source>
</evidence>
<dbReference type="PATRIC" id="fig|1423792.3.peg.739"/>
<dbReference type="PROSITE" id="PS51095">
    <property type="entry name" value="PTS_EIIA_TYPE_3"/>
    <property type="match status" value="1"/>
</dbReference>
<keyword evidence="6" id="KW-0479">Metal-binding</keyword>
<feature type="binding site" evidence="6">
    <location>
        <position position="79"/>
    </location>
    <ligand>
        <name>Mg(2+)</name>
        <dbReference type="ChEBI" id="CHEBI:18420"/>
        <note>ligand shared between all trimeric partners</note>
    </ligand>
</feature>
<evidence type="ECO:0000256" key="5">
    <source>
        <dbReference type="PIRSR" id="PIRSR000699-1"/>
    </source>
</evidence>
<dbReference type="OrthoDB" id="350602at2"/>
<gene>
    <name evidence="8" type="ORF">FD09_GL000724</name>
</gene>
<dbReference type="GO" id="GO:0046872">
    <property type="term" value="F:metal ion binding"/>
    <property type="evidence" value="ECO:0007669"/>
    <property type="project" value="UniProtKB-KW"/>
</dbReference>
<keyword evidence="4" id="KW-0598">Phosphotransferase system</keyword>
<organism evidence="8 9">
    <name type="scientific">Schleiferilactobacillus perolens DSM 12744</name>
    <dbReference type="NCBI Taxonomy" id="1423792"/>
    <lineage>
        <taxon>Bacteria</taxon>
        <taxon>Bacillati</taxon>
        <taxon>Bacillota</taxon>
        <taxon>Bacilli</taxon>
        <taxon>Lactobacillales</taxon>
        <taxon>Lactobacillaceae</taxon>
        <taxon>Schleiferilactobacillus</taxon>
    </lineage>
</organism>
<dbReference type="SUPFAM" id="SSF46973">
    <property type="entry name" value="Enzyme IIa from lactose specific PTS, IIa-lac"/>
    <property type="match status" value="1"/>
</dbReference>
<dbReference type="GO" id="GO:0009401">
    <property type="term" value="P:phosphoenolpyruvate-dependent sugar phosphotransferase system"/>
    <property type="evidence" value="ECO:0007669"/>
    <property type="project" value="UniProtKB-KW"/>
</dbReference>
<sequence>MDGLEQIIFDIISNAGEARSILMGVIQDSEKGVFTDYEQHLKDADERIKDAEKAHFKIISSEAKQKAVPFNVLLVHAEDQMMAAEIIRDLASSIVKANRRIAELEHPETK</sequence>
<accession>A0A0R1N3S5</accession>
<proteinExistence type="predicted"/>
<evidence type="ECO:0000256" key="2">
    <source>
        <dbReference type="ARBA" id="ARBA00022597"/>
    </source>
</evidence>
<evidence type="ECO:0008006" key="10">
    <source>
        <dbReference type="Google" id="ProtNLM"/>
    </source>
</evidence>
<keyword evidence="9" id="KW-1185">Reference proteome</keyword>
<reference evidence="8 9" key="1">
    <citation type="journal article" date="2015" name="Genome Announc.">
        <title>Expanding the biotechnology potential of lactobacilli through comparative genomics of 213 strains and associated genera.</title>
        <authorList>
            <person name="Sun Z."/>
            <person name="Harris H.M."/>
            <person name="McCann A."/>
            <person name="Guo C."/>
            <person name="Argimon S."/>
            <person name="Zhang W."/>
            <person name="Yang X."/>
            <person name="Jeffery I.B."/>
            <person name="Cooney J.C."/>
            <person name="Kagawa T.F."/>
            <person name="Liu W."/>
            <person name="Song Y."/>
            <person name="Salvetti E."/>
            <person name="Wrobel A."/>
            <person name="Rasinkangas P."/>
            <person name="Parkhill J."/>
            <person name="Rea M.C."/>
            <person name="O'Sullivan O."/>
            <person name="Ritari J."/>
            <person name="Douillard F.P."/>
            <person name="Paul Ross R."/>
            <person name="Yang R."/>
            <person name="Briner A.E."/>
            <person name="Felis G.E."/>
            <person name="de Vos W.M."/>
            <person name="Barrangou R."/>
            <person name="Klaenhammer T.R."/>
            <person name="Caufield P.W."/>
            <person name="Cui Y."/>
            <person name="Zhang H."/>
            <person name="O'Toole P.W."/>
        </authorList>
    </citation>
    <scope>NUCLEOTIDE SEQUENCE [LARGE SCALE GENOMIC DNA]</scope>
    <source>
        <strain evidence="8 9">DSM 12744</strain>
    </source>
</reference>
<dbReference type="RefSeq" id="WP_057821615.1">
    <property type="nucleotide sequence ID" value="NZ_AZEC01000012.1"/>
</dbReference>
<keyword evidence="3" id="KW-0808">Transferase</keyword>
<name>A0A0R1N3S5_9LACO</name>
<keyword evidence="1" id="KW-0813">Transport</keyword>
<feature type="modified residue" description="Phosphohistidine; by HPr" evidence="7">
    <location>
        <position position="76"/>
    </location>
</feature>
<dbReference type="GO" id="GO:0016740">
    <property type="term" value="F:transferase activity"/>
    <property type="evidence" value="ECO:0007669"/>
    <property type="project" value="UniProtKB-KW"/>
</dbReference>
<evidence type="ECO:0000256" key="6">
    <source>
        <dbReference type="PIRSR" id="PIRSR000699-2"/>
    </source>
</evidence>
<dbReference type="InterPro" id="IPR003188">
    <property type="entry name" value="PTS_IIA_lac/cel"/>
</dbReference>